<dbReference type="Pfam" id="PF08757">
    <property type="entry name" value="CotH"/>
    <property type="match status" value="1"/>
</dbReference>
<dbReference type="InterPro" id="IPR001322">
    <property type="entry name" value="Lamin_tail_dom"/>
</dbReference>
<keyword evidence="3" id="KW-1185">Reference proteome</keyword>
<accession>A0ABV1FJ07</accession>
<dbReference type="Pfam" id="PF13287">
    <property type="entry name" value="Fn3_assoc"/>
    <property type="match status" value="1"/>
</dbReference>
<reference evidence="2 3" key="1">
    <citation type="submission" date="2024-03" db="EMBL/GenBank/DDBJ databases">
        <title>Human intestinal bacterial collection.</title>
        <authorList>
            <person name="Pauvert C."/>
            <person name="Hitch T.C.A."/>
            <person name="Clavel T."/>
        </authorList>
    </citation>
    <scope>NUCLEOTIDE SEQUENCE [LARGE SCALE GENOMIC DNA]</scope>
    <source>
        <strain evidence="2 3">CLA-AA-H132</strain>
    </source>
</reference>
<dbReference type="RefSeq" id="WP_349164827.1">
    <property type="nucleotide sequence ID" value="NZ_JBBMFE010000010.1"/>
</dbReference>
<dbReference type="GO" id="GO:0016301">
    <property type="term" value="F:kinase activity"/>
    <property type="evidence" value="ECO:0007669"/>
    <property type="project" value="UniProtKB-KW"/>
</dbReference>
<dbReference type="EMBL" id="JBBMFE010000010">
    <property type="protein sequence ID" value="MEQ2473038.1"/>
    <property type="molecule type" value="Genomic_DNA"/>
</dbReference>
<dbReference type="InterPro" id="IPR044060">
    <property type="entry name" value="Bacterial_rp_domain"/>
</dbReference>
<gene>
    <name evidence="2" type="ORF">WMO29_11145</name>
</gene>
<protein>
    <submittedName>
        <fullName evidence="2">CotH kinase family protein</fullName>
    </submittedName>
</protein>
<evidence type="ECO:0000259" key="1">
    <source>
        <dbReference type="PROSITE" id="PS51841"/>
    </source>
</evidence>
<dbReference type="Pfam" id="PF18998">
    <property type="entry name" value="Flg_new_2"/>
    <property type="match status" value="1"/>
</dbReference>
<sequence length="816" mass="91475">MKTFSPRFRKALPVLLITAALALSLSAWGLWKYRFFRLEAPRKPLCINELSVSSLATQVGGSTIYEDYIELYNPNNNTISLDGLYLSDTSDYTLAPLPDVTIGPGAHLCIYAAGQDGSVPEGQLSVPFSLSENETVSLTRLEENTAGTASAVLLDTVYIPDSMKIGAVYARTEDGGEIFAQMRPSPGTANQEAALVLEDPTFSQPSDFYEDAVSLQINSSSGTTVHYTLDGSDPTTDSPLYSGSLTLMDPSSHSDRYASRTDITEEDSGYLPPDSPVDKAVVLRAVAFDAAGNSSNITTATYFIDFDQKDGYENAAVLSLVTDPDNLFSSETGIYVRGALYDDAMEAGLIYNGLPWTYLTEYTNYYLEGAEAERPVYIQFFDASREETLAQDCGIRIRGNESRHFPQKSFSLYARSRYGSSSFSPVFFDTGISYPNLILNSGRQLKKIFFFSLVEDRDTAIQQYTPCQVFLNGEYWGMYYLMEKYSSEYLAGHYDVAPDNTLLVKDTRYVENGSPQDIARYKELRTFLAEQNLADPDVYQELLTKMDMQSFIDWMCTNIYIANTDTKPLGGNVLTWQTLTPENDAEGDGRFRWMLYDLDDSLAVGTDLAATPAYAFDSFTGHSAYSELGFLDDDPLPALMKNEDFRRQFVLTFLDMANESFRWEHVKALLENLEEQHAWADTGWMRWNTAPQTGTFEEQTAELHTFFEHRAEYIIPMLAEHFGLQGPLVDITLSSVPDKQGSIKLNTISPDLSETDWTGQYYTDYPVSLQALHAKGYRFVRWEIENGEIVSGDSEHKKIEVQLNADTRITAVFEKK</sequence>
<dbReference type="InterPro" id="IPR026876">
    <property type="entry name" value="Fn3_assoc_repeat"/>
</dbReference>
<proteinExistence type="predicted"/>
<dbReference type="InterPro" id="IPR014867">
    <property type="entry name" value="Spore_coat_CotH_CotH2/3/7"/>
</dbReference>
<evidence type="ECO:0000313" key="3">
    <source>
        <dbReference type="Proteomes" id="UP001438008"/>
    </source>
</evidence>
<keyword evidence="2" id="KW-0418">Kinase</keyword>
<dbReference type="PROSITE" id="PS51841">
    <property type="entry name" value="LTD"/>
    <property type="match status" value="1"/>
</dbReference>
<dbReference type="SUPFAM" id="SSF74853">
    <property type="entry name" value="Lamin A/C globular tail domain"/>
    <property type="match status" value="1"/>
</dbReference>
<name>A0ABV1FJ07_9FIRM</name>
<keyword evidence="2" id="KW-0808">Transferase</keyword>
<comment type="caution">
    <text evidence="2">The sequence shown here is derived from an EMBL/GenBank/DDBJ whole genome shotgun (WGS) entry which is preliminary data.</text>
</comment>
<dbReference type="InterPro" id="IPR036415">
    <property type="entry name" value="Lamin_tail_dom_sf"/>
</dbReference>
<evidence type="ECO:0000313" key="2">
    <source>
        <dbReference type="EMBL" id="MEQ2473038.1"/>
    </source>
</evidence>
<organism evidence="2 3">
    <name type="scientific">Laedolimicola intestinihominis</name>
    <dbReference type="NCBI Taxonomy" id="3133166"/>
    <lineage>
        <taxon>Bacteria</taxon>
        <taxon>Bacillati</taxon>
        <taxon>Bacillota</taxon>
        <taxon>Clostridia</taxon>
        <taxon>Lachnospirales</taxon>
        <taxon>Lachnospiraceae</taxon>
        <taxon>Laedolimicola</taxon>
    </lineage>
</organism>
<dbReference type="Proteomes" id="UP001438008">
    <property type="component" value="Unassembled WGS sequence"/>
</dbReference>
<feature type="domain" description="LTD" evidence="1">
    <location>
        <begin position="34"/>
        <end position="162"/>
    </location>
</feature>